<feature type="region of interest" description="Disordered" evidence="1">
    <location>
        <begin position="107"/>
        <end position="166"/>
    </location>
</feature>
<dbReference type="Proteomes" id="UP001190700">
    <property type="component" value="Unassembled WGS sequence"/>
</dbReference>
<feature type="region of interest" description="Disordered" evidence="1">
    <location>
        <begin position="366"/>
        <end position="396"/>
    </location>
</feature>
<accession>A0AAE0ES83</accession>
<feature type="compositionally biased region" description="Basic and acidic residues" evidence="1">
    <location>
        <begin position="255"/>
        <end position="264"/>
    </location>
</feature>
<feature type="compositionally biased region" description="Polar residues" evidence="1">
    <location>
        <begin position="107"/>
        <end position="116"/>
    </location>
</feature>
<evidence type="ECO:0000313" key="4">
    <source>
        <dbReference type="Proteomes" id="UP001190700"/>
    </source>
</evidence>
<proteinExistence type="predicted"/>
<feature type="region of interest" description="Disordered" evidence="1">
    <location>
        <begin position="473"/>
        <end position="559"/>
    </location>
</feature>
<evidence type="ECO:0000313" key="3">
    <source>
        <dbReference type="EMBL" id="KAK3238656.1"/>
    </source>
</evidence>
<feature type="non-terminal residue" evidence="3">
    <location>
        <position position="1"/>
    </location>
</feature>
<protein>
    <submittedName>
        <fullName evidence="3">Uncharacterized protein</fullName>
    </submittedName>
</protein>
<feature type="compositionally biased region" description="Basic and acidic residues" evidence="1">
    <location>
        <begin position="1440"/>
        <end position="1452"/>
    </location>
</feature>
<feature type="compositionally biased region" description="Polar residues" evidence="1">
    <location>
        <begin position="1425"/>
        <end position="1435"/>
    </location>
</feature>
<feature type="region of interest" description="Disordered" evidence="1">
    <location>
        <begin position="1490"/>
        <end position="1527"/>
    </location>
</feature>
<feature type="compositionally biased region" description="Basic residues" evidence="1">
    <location>
        <begin position="245"/>
        <end position="254"/>
    </location>
</feature>
<feature type="region of interest" description="Disordered" evidence="1">
    <location>
        <begin position="1421"/>
        <end position="1477"/>
    </location>
</feature>
<feature type="transmembrane region" description="Helical" evidence="2">
    <location>
        <begin position="12"/>
        <end position="35"/>
    </location>
</feature>
<evidence type="ECO:0000256" key="1">
    <source>
        <dbReference type="SAM" id="MobiDB-lite"/>
    </source>
</evidence>
<feature type="compositionally biased region" description="Polar residues" evidence="1">
    <location>
        <begin position="223"/>
        <end position="242"/>
    </location>
</feature>
<feature type="compositionally biased region" description="Basic and acidic residues" evidence="1">
    <location>
        <begin position="1461"/>
        <end position="1471"/>
    </location>
</feature>
<reference evidence="3 4" key="1">
    <citation type="journal article" date="2015" name="Genome Biol. Evol.">
        <title>Comparative Genomics of a Bacterivorous Green Alga Reveals Evolutionary Causalities and Consequences of Phago-Mixotrophic Mode of Nutrition.</title>
        <authorList>
            <person name="Burns J.A."/>
            <person name="Paasch A."/>
            <person name="Narechania A."/>
            <person name="Kim E."/>
        </authorList>
    </citation>
    <scope>NUCLEOTIDE SEQUENCE [LARGE SCALE GENOMIC DNA]</scope>
    <source>
        <strain evidence="3 4">PLY_AMNH</strain>
    </source>
</reference>
<keyword evidence="2" id="KW-0472">Membrane</keyword>
<dbReference type="EMBL" id="LGRX02034154">
    <property type="protein sequence ID" value="KAK3238656.1"/>
    <property type="molecule type" value="Genomic_DNA"/>
</dbReference>
<feature type="compositionally biased region" description="Basic and acidic residues" evidence="1">
    <location>
        <begin position="1503"/>
        <end position="1527"/>
    </location>
</feature>
<organism evidence="3 4">
    <name type="scientific">Cymbomonas tetramitiformis</name>
    <dbReference type="NCBI Taxonomy" id="36881"/>
    <lineage>
        <taxon>Eukaryota</taxon>
        <taxon>Viridiplantae</taxon>
        <taxon>Chlorophyta</taxon>
        <taxon>Pyramimonadophyceae</taxon>
        <taxon>Pyramimonadales</taxon>
        <taxon>Pyramimonadaceae</taxon>
        <taxon>Cymbomonas</taxon>
    </lineage>
</organism>
<evidence type="ECO:0000256" key="2">
    <source>
        <dbReference type="SAM" id="Phobius"/>
    </source>
</evidence>
<feature type="transmembrane region" description="Helical" evidence="2">
    <location>
        <begin position="1298"/>
        <end position="1319"/>
    </location>
</feature>
<feature type="region of interest" description="Disordered" evidence="1">
    <location>
        <begin position="415"/>
        <end position="441"/>
    </location>
</feature>
<feature type="compositionally biased region" description="Basic and acidic residues" evidence="1">
    <location>
        <begin position="522"/>
        <end position="531"/>
    </location>
</feature>
<feature type="transmembrane region" description="Helical" evidence="2">
    <location>
        <begin position="1339"/>
        <end position="1362"/>
    </location>
</feature>
<keyword evidence="2" id="KW-1133">Transmembrane helix</keyword>
<sequence length="1527" mass="169247">LPPAPPEEIWRSWLLVQLAAAIATLGALLSAHCALRRYRVRCRHLAILFDPVFGTCPQATTVHGDCHGEPGLCTWSLVSKFIIAEGIRDLLPPGDLEGARHRAASISQRLRLQQGASAREPTEPAEPTKPAEAFHTRRRPAQQEGVPSASAAASTMPELSPCPPLLPQLDIRIADLDNDDFGAPEGREQYRFQTASPRGPGPVQEATGRTRLPPLRVTAQRRGASNGTYTQLDGDTQNQQDGSKARRARSRRRAQSPEDGDRARTPPVREAPSRSHKPSPPTECEGLLTASGGASGGEERTEAGRTIDPKMKVRQTVPEVEERKTVPHSRNARLYHTVVALEKDDASALEKDDASALLCGVKDASALEKAPHRPPSKPPVIPKGRRASRASCDDIPNTEQGAYVEEVLRLAAASEWKAGHSPQGRSDRGWGQGGDQDHAETPRRSLALLRRMLEVEPTERAYQVEEKVGWSVQKPLSSHGSGGEEVQAARAKTSGGRRAEAILRQQIAPKGRSPPLEPEQGIDVKPDKELGEQGAQPTPKQRSPFGSRRGSIFKTNPIGDEDGIAEVAAPIEAMWESSRKGKRSQSLAQQGGYCPPWLEDASGGTWEDVHGSARAFHRTTTRNVELGRRRAWQVARRLSPEARADTHYAMCGAGYDWCGAELRRGLEGRTDLHWGSAAWGRASALGRQSVTLRVAQGLMRAVAAQKLRRLAIRCRAHARMVWLWRRVQEKQRTGVLLSAVGLPRSVLSDCMPFLAARKPSVRKRRKAGVEGSLRRAMTQDVDDKSRKSARKSWVQRLSFGRILGTTLVFAFLDHHRLVAPSFLQQHLQLAKEKTWDMARPWSFELMLAVMVELVKWPSWARQHKDLWNLLYLQEAGGGLQPSFQLANAVHGSMPFNVQSFPNLYRYFNTCILPGDAGLTTRQLRSAFKLDEKCESAHVGWQRAWASACAMSKASLVRCTCLCSPFVDLGELHRQRRQLLQRAHSAIDDNQSVVNSTEGLKDVAMQVVQQFYHMNQSSRKMIPEHTKAASPDLPRETTGWRAALLAAWERHPWGAILRADWAARPYSASQRVMGLCVSWLLMLGAAALAAYYRGAQHCAAVRKFLGCDLELHLPWKDAITGWTPPFQECLGAGSCLELYSRHLCASHGTCPEPFRFFGTSSWTEQLQGRLGEAALTALLLALLPLLARDTWLGGALRQSAARQEQRSWGGLGSVREEWKRPCWHAMYVCVTGIVDGCAELAVTVHDRWYFWWSTEQQGRSPWGVFQELQAAQALRDLRRQGLPLFPAGRGPWRPAEAMFWGDWAFLLWNMCVLVVAFWLVINFGVWVNYLSGRAGEKWTIITWVMAIAMDGVVSPVCSMGLVVGRHLLTCRRAEQPKADWRLSACRCSTAVMNMAGWIGGVIRRGSRHGAAKYFMEPSEKHASAAKSGTDTGTVVQTFVPDQDKGEADRESERKKKRGTRRQKIDKEAREEAAGGGQVSVIGGVVTPLRTSSIARSKIPWRESGTSHKPLELERKRNPKENLVDAPDR</sequence>
<keyword evidence="2" id="KW-0812">Transmembrane</keyword>
<feature type="compositionally biased region" description="Basic and acidic residues" evidence="1">
    <location>
        <begin position="297"/>
        <end position="309"/>
    </location>
</feature>
<keyword evidence="4" id="KW-1185">Reference proteome</keyword>
<name>A0AAE0ES83_9CHLO</name>
<comment type="caution">
    <text evidence="3">The sequence shown here is derived from an EMBL/GenBank/DDBJ whole genome shotgun (WGS) entry which is preliminary data.</text>
</comment>
<feature type="transmembrane region" description="Helical" evidence="2">
    <location>
        <begin position="1071"/>
        <end position="1091"/>
    </location>
</feature>
<feature type="region of interest" description="Disordered" evidence="1">
    <location>
        <begin position="191"/>
        <end position="309"/>
    </location>
</feature>
<gene>
    <name evidence="3" type="ORF">CYMTET_51352</name>
</gene>